<evidence type="ECO:0000313" key="3">
    <source>
        <dbReference type="Proteomes" id="UP001061361"/>
    </source>
</evidence>
<dbReference type="Gene3D" id="2.160.20.10">
    <property type="entry name" value="Single-stranded right-handed beta-helix, Pectin lyase-like"/>
    <property type="match status" value="2"/>
</dbReference>
<accession>A0ABN6RWQ8</accession>
<dbReference type="EMBL" id="AP026708">
    <property type="protein sequence ID" value="BDQ35472.1"/>
    <property type="molecule type" value="Genomic_DNA"/>
</dbReference>
<dbReference type="SUPFAM" id="SSF51126">
    <property type="entry name" value="Pectin lyase-like"/>
    <property type="match status" value="1"/>
</dbReference>
<dbReference type="InterPro" id="IPR039448">
    <property type="entry name" value="Beta_helix"/>
</dbReference>
<name>A0ABN6RWQ8_9BACT</name>
<evidence type="ECO:0000313" key="2">
    <source>
        <dbReference type="EMBL" id="BDQ35472.1"/>
    </source>
</evidence>
<protein>
    <recommendedName>
        <fullName evidence="1">Right handed beta helix domain-containing protein</fullName>
    </recommendedName>
</protein>
<proteinExistence type="predicted"/>
<organism evidence="2 3">
    <name type="scientific">Pseudodesulfovibrio portus</name>
    <dbReference type="NCBI Taxonomy" id="231439"/>
    <lineage>
        <taxon>Bacteria</taxon>
        <taxon>Pseudomonadati</taxon>
        <taxon>Thermodesulfobacteriota</taxon>
        <taxon>Desulfovibrionia</taxon>
        <taxon>Desulfovibrionales</taxon>
        <taxon>Desulfovibrionaceae</taxon>
    </lineage>
</organism>
<keyword evidence="3" id="KW-1185">Reference proteome</keyword>
<evidence type="ECO:0000259" key="1">
    <source>
        <dbReference type="Pfam" id="PF13229"/>
    </source>
</evidence>
<sequence>MLVVGVALGGVSVANAKPLKPAWSFQADAASGFAKQSRMLIFKDLPEVVLRNVRFHREHLADTADKYSGNFIYVKNCKKVVLDGVVAQWGKGVSSAYQSILIEDCDEVTVTNCFFSGKVKRAHLRIEGCGKVDVSNVEVSGISLDGQVVGSGIGVWINNGSPQALSDPKRGMYSGDPLDLNSFTLRNSYFHDPSIVSDKFQNIDGVLVHSGSNGVIDGCFFENWYGGDAALDLSHRRRDEKYRNKTIQVKNCSFINSKCVKANGISLESNKITFSGNTYINTPLQFYHNGYTVRFLNDVFLYKNQKNRGFFIQLLGMHTGKVRFDSCLMLANAMHSFIAQSGNTKGAGYKGLFSWKTYFVVGSSVRAVSTKVGENVTSLDDIKNGFIFKRSIDSDVKAAIQAGSMRVDQELIEEFGAF</sequence>
<dbReference type="Proteomes" id="UP001061361">
    <property type="component" value="Chromosome"/>
</dbReference>
<dbReference type="InterPro" id="IPR011050">
    <property type="entry name" value="Pectin_lyase_fold/virulence"/>
</dbReference>
<dbReference type="Pfam" id="PF13229">
    <property type="entry name" value="Beta_helix"/>
    <property type="match status" value="1"/>
</dbReference>
<dbReference type="InterPro" id="IPR012334">
    <property type="entry name" value="Pectin_lyas_fold"/>
</dbReference>
<feature type="domain" description="Right handed beta helix" evidence="1">
    <location>
        <begin position="124"/>
        <end position="297"/>
    </location>
</feature>
<reference evidence="2" key="1">
    <citation type="submission" date="2022-08" db="EMBL/GenBank/DDBJ databases">
        <title>Genome Sequence of the sulphate-reducing bacterium, Pseudodesulfovibrio portus JCM14722.</title>
        <authorList>
            <person name="Kondo R."/>
            <person name="Kataoka T."/>
        </authorList>
    </citation>
    <scope>NUCLEOTIDE SEQUENCE</scope>
    <source>
        <strain evidence="2">JCM 14722</strain>
    </source>
</reference>
<gene>
    <name evidence="2" type="ORF">JCM14722_30140</name>
</gene>